<evidence type="ECO:0000313" key="2">
    <source>
        <dbReference type="Proteomes" id="UP001165121"/>
    </source>
</evidence>
<dbReference type="Proteomes" id="UP001165121">
    <property type="component" value="Unassembled WGS sequence"/>
</dbReference>
<reference evidence="1" key="1">
    <citation type="submission" date="2023-04" db="EMBL/GenBank/DDBJ databases">
        <title>Phytophthora fragariaefolia NBRC 109709.</title>
        <authorList>
            <person name="Ichikawa N."/>
            <person name="Sato H."/>
            <person name="Tonouchi N."/>
        </authorList>
    </citation>
    <scope>NUCLEOTIDE SEQUENCE</scope>
    <source>
        <strain evidence="1">NBRC 109709</strain>
    </source>
</reference>
<keyword evidence="2" id="KW-1185">Reference proteome</keyword>
<gene>
    <name evidence="1" type="ORF">Pfra01_002064700</name>
</gene>
<proteinExistence type="predicted"/>
<name>A0A9W7D2N9_9STRA</name>
<accession>A0A9W7D2N9</accession>
<evidence type="ECO:0000313" key="1">
    <source>
        <dbReference type="EMBL" id="GMF51220.1"/>
    </source>
</evidence>
<dbReference type="EMBL" id="BSXT01002841">
    <property type="protein sequence ID" value="GMF51220.1"/>
    <property type="molecule type" value="Genomic_DNA"/>
</dbReference>
<dbReference type="OrthoDB" id="119454at2759"/>
<protein>
    <submittedName>
        <fullName evidence="1">Unnamed protein product</fullName>
    </submittedName>
</protein>
<organism evidence="1 2">
    <name type="scientific">Phytophthora fragariaefolia</name>
    <dbReference type="NCBI Taxonomy" id="1490495"/>
    <lineage>
        <taxon>Eukaryota</taxon>
        <taxon>Sar</taxon>
        <taxon>Stramenopiles</taxon>
        <taxon>Oomycota</taxon>
        <taxon>Peronosporomycetes</taxon>
        <taxon>Peronosporales</taxon>
        <taxon>Peronosporaceae</taxon>
        <taxon>Phytophthora</taxon>
    </lineage>
</organism>
<comment type="caution">
    <text evidence="1">The sequence shown here is derived from an EMBL/GenBank/DDBJ whole genome shotgun (WGS) entry which is preliminary data.</text>
</comment>
<sequence length="160" mass="18775">MIELQDEVLRLKRDQQLHSSYWIEKVAEVQRERNAAVAQMRSDFVLLMEEREQDISRLRSQVQTLKMELETAWTSRKTTASRSQGPRLRSAHVMNSLQDHTTVMMNWPRLRDLLDHLESGTQVPPEWQTVITVMTNDNVAFQAPPFVRMDPPQDEDDEET</sequence>
<dbReference type="AlphaFoldDB" id="A0A9W7D2N9"/>